<name>A0A382EQD3_9ZZZZ</name>
<dbReference type="Pfam" id="PF01839">
    <property type="entry name" value="FG-GAP"/>
    <property type="match status" value="1"/>
</dbReference>
<evidence type="ECO:0000256" key="1">
    <source>
        <dbReference type="ARBA" id="ARBA00022729"/>
    </source>
</evidence>
<keyword evidence="1" id="KW-0732">Signal</keyword>
<dbReference type="AlphaFoldDB" id="A0A382EQD3"/>
<reference evidence="2" key="1">
    <citation type="submission" date="2018-05" db="EMBL/GenBank/DDBJ databases">
        <authorList>
            <person name="Lanie J.A."/>
            <person name="Ng W.-L."/>
            <person name="Kazmierczak K.M."/>
            <person name="Andrzejewski T.M."/>
            <person name="Davidsen T.M."/>
            <person name="Wayne K.J."/>
            <person name="Tettelin H."/>
            <person name="Glass J.I."/>
            <person name="Rusch D."/>
            <person name="Podicherti R."/>
            <person name="Tsui H.-C.T."/>
            <person name="Winkler M.E."/>
        </authorList>
    </citation>
    <scope>NUCLEOTIDE SEQUENCE</scope>
</reference>
<dbReference type="Gene3D" id="2.130.10.130">
    <property type="entry name" value="Integrin alpha, N-terminal"/>
    <property type="match status" value="1"/>
</dbReference>
<evidence type="ECO:0000313" key="2">
    <source>
        <dbReference type="EMBL" id="SVB52047.1"/>
    </source>
</evidence>
<dbReference type="Pfam" id="PF13517">
    <property type="entry name" value="FG-GAP_3"/>
    <property type="match status" value="1"/>
</dbReference>
<dbReference type="SUPFAM" id="SSF69318">
    <property type="entry name" value="Integrin alpha N-terminal domain"/>
    <property type="match status" value="1"/>
</dbReference>
<organism evidence="2">
    <name type="scientific">marine metagenome</name>
    <dbReference type="NCBI Taxonomy" id="408172"/>
    <lineage>
        <taxon>unclassified sequences</taxon>
        <taxon>metagenomes</taxon>
        <taxon>ecological metagenomes</taxon>
    </lineage>
</organism>
<dbReference type="InterPro" id="IPR013517">
    <property type="entry name" value="FG-GAP"/>
</dbReference>
<dbReference type="InterPro" id="IPR028994">
    <property type="entry name" value="Integrin_alpha_N"/>
</dbReference>
<evidence type="ECO:0008006" key="3">
    <source>
        <dbReference type="Google" id="ProtNLM"/>
    </source>
</evidence>
<protein>
    <recommendedName>
        <fullName evidence="3">VCBS repeat-containing protein</fullName>
    </recommendedName>
</protein>
<proteinExistence type="predicted"/>
<gene>
    <name evidence="2" type="ORF">METZ01_LOCUS204901</name>
</gene>
<dbReference type="EMBL" id="UINC01045366">
    <property type="protein sequence ID" value="SVB52047.1"/>
    <property type="molecule type" value="Genomic_DNA"/>
</dbReference>
<feature type="non-terminal residue" evidence="2">
    <location>
        <position position="353"/>
    </location>
</feature>
<sequence length="353" mass="38875">MMLMSNTGWQTTMVRLAYQICSLILMAMVLPINAQDVDWVITSPNESYDYSQVDITFTSANTIAQVELTGDEGGLTLVSFQDNAIKLLTPIVFRDTEFAYALTITDSANNTATFEKTMLVKIYEHPLDAFAKLSTVNTENFSTDDYAVFNFSFDAKHTAELYTETVCYEGCSDEDRYFTSSFQNGMWGDFNGDGHEDLVGTWAAFPHTLERDGTSTLSNIEIYLNNGEGRLIRNRDIYVDGVPPSRHTLYRIVVADFNKDGIDDIFSVATFLLKKGVDGEVIKVLADPHALLLSTPEGKFRDASSDIEGNTGAPCNPGSSACTLWTGHNAAGGDINGDGYPDLSIGHKLFLNE</sequence>
<accession>A0A382EQD3</accession>